<dbReference type="SUPFAM" id="SSF48371">
    <property type="entry name" value="ARM repeat"/>
    <property type="match status" value="1"/>
</dbReference>
<accession>A0A9P7AJ28</accession>
<name>A0A9P7AJ28_9AGAM</name>
<evidence type="ECO:0000259" key="3">
    <source>
        <dbReference type="PROSITE" id="PS51363"/>
    </source>
</evidence>
<dbReference type="InterPro" id="IPR043510">
    <property type="entry name" value="W2_5MP1/2"/>
</dbReference>
<keyword evidence="5" id="KW-1185">Reference proteome</keyword>
<evidence type="ECO:0000313" key="5">
    <source>
        <dbReference type="Proteomes" id="UP000719766"/>
    </source>
</evidence>
<dbReference type="SMART" id="SM00515">
    <property type="entry name" value="eIF5C"/>
    <property type="match status" value="1"/>
</dbReference>
<dbReference type="GO" id="GO:0005737">
    <property type="term" value="C:cytoplasm"/>
    <property type="evidence" value="ECO:0007669"/>
    <property type="project" value="TreeGrafter"/>
</dbReference>
<dbReference type="InterPro" id="IPR016024">
    <property type="entry name" value="ARM-type_fold"/>
</dbReference>
<dbReference type="EMBL" id="JABBWE010000049">
    <property type="protein sequence ID" value="KAG1790517.1"/>
    <property type="molecule type" value="Genomic_DNA"/>
</dbReference>
<dbReference type="OrthoDB" id="1727522at2759"/>
<dbReference type="Pfam" id="PF02020">
    <property type="entry name" value="W2"/>
    <property type="match status" value="1"/>
</dbReference>
<dbReference type="Pfam" id="PF25504">
    <property type="entry name" value="HEAT_5MP1_2"/>
    <property type="match status" value="2"/>
</dbReference>
<proteinExistence type="inferred from homology"/>
<gene>
    <name evidence="4" type="ORF">HD556DRAFT_694436</name>
</gene>
<comment type="caution">
    <text evidence="4">The sequence shown here is derived from an EMBL/GenBank/DDBJ whole genome shotgun (WGS) entry which is preliminary data.</text>
</comment>
<dbReference type="GeneID" id="64605095"/>
<dbReference type="Gene3D" id="1.25.40.180">
    <property type="match status" value="1"/>
</dbReference>
<dbReference type="PANTHER" id="PTHR14208:SF2">
    <property type="entry name" value="PROTEIN KRASAVIETZ"/>
    <property type="match status" value="1"/>
</dbReference>
<sequence>MSQQSAVPKPSLQGVRTKVRKGQVKAQAKHEPAAFRDQLYKHLETVPENDFEGFSAKLVQAGGTLEYLKYADALFEILLVGGLIQPGGSYLDDGAPMSPFSIFNARNPPDLEELKKYVDVFNKLNRRCMRLWSRVIYCACGVNHEYRFKYLQKPFEEQSLPTLLQYIGRWSSEQRDKLAMTLGLLLSQGLVTAACLQSLTKDHLVKNDQSINILALVFSAYLTDQSIDHLAATLKRGNIKDLLLFFPPNKRDAKVLDAFFREKNLPTVADWYTKKQYAIAKDAIMKELKEVVERSDDSESIISAIQSKLEEQRLPEAELIQSIWQGLMASVDWSARPDQIEGLALREVGKFAPVLVAFCKGPKTQVALINIVQVYCYDDTRVMKAFPQILKVLYNKDCVSDQAIIYWHQKGSKPQGRQHFLKATEGLVKEQEESEEDEDEE</sequence>
<feature type="region of interest" description="Disordered" evidence="2">
    <location>
        <begin position="1"/>
        <end position="27"/>
    </location>
</feature>
<evidence type="ECO:0000313" key="4">
    <source>
        <dbReference type="EMBL" id="KAG1790517.1"/>
    </source>
</evidence>
<dbReference type="Proteomes" id="UP000719766">
    <property type="component" value="Unassembled WGS sequence"/>
</dbReference>
<dbReference type="InterPro" id="IPR051245">
    <property type="entry name" value="eIF5-mimic_regulator"/>
</dbReference>
<evidence type="ECO:0000256" key="1">
    <source>
        <dbReference type="ARBA" id="ARBA00008151"/>
    </source>
</evidence>
<dbReference type="GO" id="GO:0016020">
    <property type="term" value="C:membrane"/>
    <property type="evidence" value="ECO:0007669"/>
    <property type="project" value="TreeGrafter"/>
</dbReference>
<feature type="domain" description="W2" evidence="3">
    <location>
        <begin position="278"/>
        <end position="441"/>
    </location>
</feature>
<evidence type="ECO:0000256" key="2">
    <source>
        <dbReference type="SAM" id="MobiDB-lite"/>
    </source>
</evidence>
<dbReference type="InterPro" id="IPR003307">
    <property type="entry name" value="W2_domain"/>
</dbReference>
<dbReference type="PANTHER" id="PTHR14208">
    <property type="entry name" value="BASIC LEUCINE ZIPPER AND W2 DOMAIN-CONTAINING PROTEIN"/>
    <property type="match status" value="1"/>
</dbReference>
<dbReference type="CDD" id="cd11560">
    <property type="entry name" value="W2_eIF5C_like"/>
    <property type="match status" value="1"/>
</dbReference>
<organism evidence="4 5">
    <name type="scientific">Suillus plorans</name>
    <dbReference type="NCBI Taxonomy" id="116603"/>
    <lineage>
        <taxon>Eukaryota</taxon>
        <taxon>Fungi</taxon>
        <taxon>Dikarya</taxon>
        <taxon>Basidiomycota</taxon>
        <taxon>Agaricomycotina</taxon>
        <taxon>Agaricomycetes</taxon>
        <taxon>Agaricomycetidae</taxon>
        <taxon>Boletales</taxon>
        <taxon>Suillineae</taxon>
        <taxon>Suillaceae</taxon>
        <taxon>Suillus</taxon>
    </lineage>
</organism>
<dbReference type="RefSeq" id="XP_041157479.1">
    <property type="nucleotide sequence ID" value="XM_041311331.1"/>
</dbReference>
<dbReference type="InterPro" id="IPR057397">
    <property type="entry name" value="HEAT_5MP1_2"/>
</dbReference>
<comment type="similarity">
    <text evidence="1">Belongs to the BZW family.</text>
</comment>
<dbReference type="AlphaFoldDB" id="A0A9P7AJ28"/>
<dbReference type="PROSITE" id="PS51363">
    <property type="entry name" value="W2"/>
    <property type="match status" value="1"/>
</dbReference>
<protein>
    <recommendedName>
        <fullName evidence="3">W2 domain-containing protein</fullName>
    </recommendedName>
</protein>
<reference evidence="4" key="1">
    <citation type="journal article" date="2020" name="New Phytol.">
        <title>Comparative genomics reveals dynamic genome evolution in host specialist ectomycorrhizal fungi.</title>
        <authorList>
            <person name="Lofgren L.A."/>
            <person name="Nguyen N.H."/>
            <person name="Vilgalys R."/>
            <person name="Ruytinx J."/>
            <person name="Liao H.L."/>
            <person name="Branco S."/>
            <person name="Kuo A."/>
            <person name="LaButti K."/>
            <person name="Lipzen A."/>
            <person name="Andreopoulos W."/>
            <person name="Pangilinan J."/>
            <person name="Riley R."/>
            <person name="Hundley H."/>
            <person name="Na H."/>
            <person name="Barry K."/>
            <person name="Grigoriev I.V."/>
            <person name="Stajich J.E."/>
            <person name="Kennedy P.G."/>
        </authorList>
    </citation>
    <scope>NUCLEOTIDE SEQUENCE</scope>
    <source>
        <strain evidence="4">S12</strain>
    </source>
</reference>